<dbReference type="EMBL" id="JAWPEI010000003">
    <property type="protein sequence ID" value="KAK4732816.1"/>
    <property type="molecule type" value="Genomic_DNA"/>
</dbReference>
<dbReference type="AlphaFoldDB" id="A0AAV9M4F3"/>
<name>A0AAV9M4F3_9SOLN</name>
<evidence type="ECO:0000256" key="1">
    <source>
        <dbReference type="SAM" id="MobiDB-lite"/>
    </source>
</evidence>
<feature type="region of interest" description="Disordered" evidence="1">
    <location>
        <begin position="1"/>
        <end position="37"/>
    </location>
</feature>
<gene>
    <name evidence="2" type="ORF">R3W88_025804</name>
</gene>
<proteinExistence type="predicted"/>
<feature type="compositionally biased region" description="Basic residues" evidence="1">
    <location>
        <begin position="10"/>
        <end position="27"/>
    </location>
</feature>
<accession>A0AAV9M4F3</accession>
<keyword evidence="3" id="KW-1185">Reference proteome</keyword>
<protein>
    <submittedName>
        <fullName evidence="2">Uncharacterized protein</fullName>
    </submittedName>
</protein>
<organism evidence="2 3">
    <name type="scientific">Solanum pinnatisectum</name>
    <name type="common">tansyleaf nightshade</name>
    <dbReference type="NCBI Taxonomy" id="50273"/>
    <lineage>
        <taxon>Eukaryota</taxon>
        <taxon>Viridiplantae</taxon>
        <taxon>Streptophyta</taxon>
        <taxon>Embryophyta</taxon>
        <taxon>Tracheophyta</taxon>
        <taxon>Spermatophyta</taxon>
        <taxon>Magnoliopsida</taxon>
        <taxon>eudicotyledons</taxon>
        <taxon>Gunneridae</taxon>
        <taxon>Pentapetalae</taxon>
        <taxon>asterids</taxon>
        <taxon>lamiids</taxon>
        <taxon>Solanales</taxon>
        <taxon>Solanaceae</taxon>
        <taxon>Solanoideae</taxon>
        <taxon>Solaneae</taxon>
        <taxon>Solanum</taxon>
    </lineage>
</organism>
<evidence type="ECO:0000313" key="2">
    <source>
        <dbReference type="EMBL" id="KAK4732816.1"/>
    </source>
</evidence>
<dbReference type="Proteomes" id="UP001311915">
    <property type="component" value="Unassembled WGS sequence"/>
</dbReference>
<reference evidence="2 3" key="1">
    <citation type="submission" date="2023-10" db="EMBL/GenBank/DDBJ databases">
        <title>Genome-Wide Identification Analysis in wild type Solanum Pinnatisectum Reveals Some Genes Defensing Phytophthora Infestans.</title>
        <authorList>
            <person name="Sun C."/>
        </authorList>
    </citation>
    <scope>NUCLEOTIDE SEQUENCE [LARGE SCALE GENOMIC DNA]</scope>
    <source>
        <strain evidence="2">LQN</strain>
        <tissue evidence="2">Leaf</tissue>
    </source>
</reference>
<evidence type="ECO:0000313" key="3">
    <source>
        <dbReference type="Proteomes" id="UP001311915"/>
    </source>
</evidence>
<sequence length="244" mass="28111">MYGQPPHNSGSRRRSPPKPREQHRRFHQNSDHIHSSQSQNYYFPQNSYFPNQSSNFGYIPFHQNPGFQFSSRSSYGEVVERVDRAVIKVRRDLIEAGENVSAWKVSQAALVMLKAYSWDSLGVRMQQVPSLFQLIFTDGKINAFIHCFVAVQRITTLYDLEVAILRNEGVEQFEELDLGPLVKHPLIIHYFSISPDVSEVFRITSVEIISFLAEYMDDDKRRRKKSPGTTEKLGVRIQSLGFVA</sequence>
<comment type="caution">
    <text evidence="2">The sequence shown here is derived from an EMBL/GenBank/DDBJ whole genome shotgun (WGS) entry which is preliminary data.</text>
</comment>